<gene>
    <name evidence="5" type="primary">rplD</name>
</gene>
<dbReference type="NCBIfam" id="TIGR03953">
    <property type="entry name" value="rplD_bact"/>
    <property type="match status" value="1"/>
</dbReference>
<dbReference type="AlphaFoldDB" id="A0A0H4T3N7"/>
<dbReference type="InterPro" id="IPR023574">
    <property type="entry name" value="Ribosomal_uL4_dom_sf"/>
</dbReference>
<proteinExistence type="inferred from homology"/>
<dbReference type="GO" id="GO:0006412">
    <property type="term" value="P:translation"/>
    <property type="evidence" value="ECO:0007669"/>
    <property type="project" value="UniProtKB-UniRule"/>
</dbReference>
<evidence type="ECO:0000256" key="2">
    <source>
        <dbReference type="ARBA" id="ARBA00022980"/>
    </source>
</evidence>
<dbReference type="HAMAP" id="MF_01328_B">
    <property type="entry name" value="Ribosomal_uL4_B"/>
    <property type="match status" value="1"/>
</dbReference>
<organism evidence="7">
    <name type="scientific">uncultured Nitrospirae bacterium Rifle_16ft_4_minimus_16961</name>
    <dbReference type="NCBI Taxonomy" id="1665125"/>
    <lineage>
        <taxon>Bacteria</taxon>
        <taxon>Pseudomonadati</taxon>
        <taxon>Nitrospirota</taxon>
        <taxon>environmental samples</taxon>
    </lineage>
</organism>
<evidence type="ECO:0000256" key="3">
    <source>
        <dbReference type="ARBA" id="ARBA00023274"/>
    </source>
</evidence>
<evidence type="ECO:0000256" key="4">
    <source>
        <dbReference type="ARBA" id="ARBA00035244"/>
    </source>
</evidence>
<evidence type="ECO:0000256" key="1">
    <source>
        <dbReference type="ARBA" id="ARBA00010528"/>
    </source>
</evidence>
<dbReference type="InterPro" id="IPR002136">
    <property type="entry name" value="Ribosomal_uL4"/>
</dbReference>
<keyword evidence="5" id="KW-0699">rRNA-binding</keyword>
<name>A0A0H4T3N7_9BACT</name>
<feature type="region of interest" description="Disordered" evidence="6">
    <location>
        <begin position="53"/>
        <end position="72"/>
    </location>
</feature>
<evidence type="ECO:0000256" key="6">
    <source>
        <dbReference type="SAM" id="MobiDB-lite"/>
    </source>
</evidence>
<dbReference type="GO" id="GO:1990904">
    <property type="term" value="C:ribonucleoprotein complex"/>
    <property type="evidence" value="ECO:0007669"/>
    <property type="project" value="UniProtKB-KW"/>
</dbReference>
<feature type="compositionally biased region" description="Basic residues" evidence="6">
    <location>
        <begin position="60"/>
        <end position="71"/>
    </location>
</feature>
<comment type="function">
    <text evidence="5">Forms part of the polypeptide exit tunnel.</text>
</comment>
<keyword evidence="2 5" id="KW-0689">Ribosomal protein</keyword>
<dbReference type="GO" id="GO:0003735">
    <property type="term" value="F:structural constituent of ribosome"/>
    <property type="evidence" value="ECO:0007669"/>
    <property type="project" value="InterPro"/>
</dbReference>
<dbReference type="PANTHER" id="PTHR10746:SF6">
    <property type="entry name" value="LARGE RIBOSOMAL SUBUNIT PROTEIN UL4M"/>
    <property type="match status" value="1"/>
</dbReference>
<keyword evidence="3 5" id="KW-0687">Ribonucleoprotein</keyword>
<dbReference type="PANTHER" id="PTHR10746">
    <property type="entry name" value="50S RIBOSOMAL PROTEIN L4"/>
    <property type="match status" value="1"/>
</dbReference>
<comment type="function">
    <text evidence="5">One of the primary rRNA binding proteins, this protein initially binds near the 5'-end of the 23S rRNA. It is important during the early stages of 50S assembly. It makes multiple contacts with different domains of the 23S rRNA in the assembled 50S subunit and ribosome.</text>
</comment>
<sequence length="207" mass="22978">MLEVAVVDMNNNRVGSMELDEKIFGQPVNTGLLHEAVVMQLNNRRQGTHCTKTKGLVRGGGKKPWKQKGTGRARAGSIRSPLWVGGGTIFGPLPRDYSYQLTRKKSRLALYTALSSKLSDSALVIVDLLNGKSGKTRESASVLRTLNVIESALVVCDNKDNTLYRGLRNMPNVTIMDIRQISVYDLLRYKNLVISKGDVEKLMEVWS</sequence>
<comment type="subunit">
    <text evidence="5">Part of the 50S ribosomal subunit.</text>
</comment>
<evidence type="ECO:0000256" key="5">
    <source>
        <dbReference type="HAMAP-Rule" id="MF_01328"/>
    </source>
</evidence>
<comment type="similarity">
    <text evidence="1 5">Belongs to the universal ribosomal protein uL4 family.</text>
</comment>
<dbReference type="InterPro" id="IPR013005">
    <property type="entry name" value="Ribosomal_uL4-like"/>
</dbReference>
<dbReference type="EMBL" id="KT006962">
    <property type="protein sequence ID" value="AKQ01345.1"/>
    <property type="molecule type" value="Genomic_DNA"/>
</dbReference>
<accession>A0A0H4T3N7</accession>
<evidence type="ECO:0000313" key="7">
    <source>
        <dbReference type="EMBL" id="AKQ01345.1"/>
    </source>
</evidence>
<dbReference type="Gene3D" id="3.40.1370.10">
    <property type="match status" value="1"/>
</dbReference>
<dbReference type="Pfam" id="PF00573">
    <property type="entry name" value="Ribosomal_L4"/>
    <property type="match status" value="1"/>
</dbReference>
<dbReference type="GO" id="GO:0019843">
    <property type="term" value="F:rRNA binding"/>
    <property type="evidence" value="ECO:0007669"/>
    <property type="project" value="UniProtKB-UniRule"/>
</dbReference>
<keyword evidence="5" id="KW-0694">RNA-binding</keyword>
<dbReference type="SUPFAM" id="SSF52166">
    <property type="entry name" value="Ribosomal protein L4"/>
    <property type="match status" value="1"/>
</dbReference>
<dbReference type="GO" id="GO:0005840">
    <property type="term" value="C:ribosome"/>
    <property type="evidence" value="ECO:0007669"/>
    <property type="project" value="UniProtKB-KW"/>
</dbReference>
<protein>
    <recommendedName>
        <fullName evidence="4 5">Large ribosomal subunit protein uL4</fullName>
    </recommendedName>
</protein>
<reference evidence="7" key="1">
    <citation type="journal article" date="2015" name="ISME J.">
        <title>Aquifer environment selects for microbial species cohorts in sediment and groundwater.</title>
        <authorList>
            <person name="Hug L.A."/>
            <person name="Thomas B.C."/>
            <person name="Brown C.T."/>
            <person name="Frischkorn K.R."/>
            <person name="Williams K.H."/>
            <person name="Tringe S.G."/>
            <person name="Banfield J.F."/>
        </authorList>
    </citation>
    <scope>NUCLEOTIDE SEQUENCE</scope>
</reference>